<dbReference type="RefSeq" id="WP_380516868.1">
    <property type="nucleotide sequence ID" value="NZ_JBHEZX010000020.1"/>
</dbReference>
<dbReference type="SUPFAM" id="SSF53474">
    <property type="entry name" value="alpha/beta-Hydrolases"/>
    <property type="match status" value="1"/>
</dbReference>
<evidence type="ECO:0000313" key="2">
    <source>
        <dbReference type="EMBL" id="MFC1414023.1"/>
    </source>
</evidence>
<dbReference type="EMBL" id="JBHEZX010000020">
    <property type="protein sequence ID" value="MFC1414023.1"/>
    <property type="molecule type" value="Genomic_DNA"/>
</dbReference>
<name>A0ABV6VK05_9ACTN</name>
<feature type="compositionally biased region" description="Low complexity" evidence="1">
    <location>
        <begin position="98"/>
        <end position="110"/>
    </location>
</feature>
<dbReference type="Proteomes" id="UP001592582">
    <property type="component" value="Unassembled WGS sequence"/>
</dbReference>
<dbReference type="InterPro" id="IPR029058">
    <property type="entry name" value="AB_hydrolase_fold"/>
</dbReference>
<proteinExistence type="predicted"/>
<evidence type="ECO:0000313" key="3">
    <source>
        <dbReference type="Proteomes" id="UP001592582"/>
    </source>
</evidence>
<evidence type="ECO:0000256" key="1">
    <source>
        <dbReference type="SAM" id="MobiDB-lite"/>
    </source>
</evidence>
<dbReference type="Gene3D" id="3.40.50.1820">
    <property type="entry name" value="alpha/beta hydrolase"/>
    <property type="match status" value="1"/>
</dbReference>
<keyword evidence="3" id="KW-1185">Reference proteome</keyword>
<reference evidence="2 3" key="1">
    <citation type="submission" date="2024-09" db="EMBL/GenBank/DDBJ databases">
        <authorList>
            <person name="Lee S.D."/>
        </authorList>
    </citation>
    <scope>NUCLEOTIDE SEQUENCE [LARGE SCALE GENOMIC DNA]</scope>
    <source>
        <strain evidence="2 3">N1-1</strain>
    </source>
</reference>
<sequence length="121" mass="13215">MPAPRPITLAELKAQHPGHPGIDLMTGRTPLFACQADQWFSYCLYVPHDIDTTRPHPLVVTVHGTERDATGYRDGFAAFADTHRRIVLAPCSPPPSGTPTTSTTTNWSPTRASASTTCSWR</sequence>
<comment type="caution">
    <text evidence="2">The sequence shown here is derived from an EMBL/GenBank/DDBJ whole genome shotgun (WGS) entry which is preliminary data.</text>
</comment>
<feature type="region of interest" description="Disordered" evidence="1">
    <location>
        <begin position="89"/>
        <end position="121"/>
    </location>
</feature>
<gene>
    <name evidence="2" type="ORF">ACEZDG_32660</name>
</gene>
<organism evidence="2 3">
    <name type="scientific">Streptacidiphilus alkalitolerans</name>
    <dbReference type="NCBI Taxonomy" id="3342712"/>
    <lineage>
        <taxon>Bacteria</taxon>
        <taxon>Bacillati</taxon>
        <taxon>Actinomycetota</taxon>
        <taxon>Actinomycetes</taxon>
        <taxon>Kitasatosporales</taxon>
        <taxon>Streptomycetaceae</taxon>
        <taxon>Streptacidiphilus</taxon>
    </lineage>
</organism>
<accession>A0ABV6VK05</accession>
<feature type="compositionally biased region" description="Polar residues" evidence="1">
    <location>
        <begin position="111"/>
        <end position="121"/>
    </location>
</feature>
<protein>
    <submittedName>
        <fullName evidence="2">Uncharacterized protein</fullName>
    </submittedName>
</protein>